<dbReference type="AlphaFoldDB" id="A0A0A0HW79"/>
<organism evidence="2 3">
    <name type="scientific">Paracoccidioides brasiliensis (strain Pb18)</name>
    <dbReference type="NCBI Taxonomy" id="502780"/>
    <lineage>
        <taxon>Eukaryota</taxon>
        <taxon>Fungi</taxon>
        <taxon>Dikarya</taxon>
        <taxon>Ascomycota</taxon>
        <taxon>Pezizomycotina</taxon>
        <taxon>Eurotiomycetes</taxon>
        <taxon>Eurotiomycetidae</taxon>
        <taxon>Onygenales</taxon>
        <taxon>Ajellomycetaceae</taxon>
        <taxon>Paracoccidioides</taxon>
    </lineage>
</organism>
<dbReference type="InParanoid" id="A0A0A0HW79"/>
<keyword evidence="1" id="KW-0732">Signal</keyword>
<dbReference type="HOGENOM" id="CLU_116798_1_0_1"/>
<sequence length="193" mass="21628">MRHLSLITSLGLFALVASGIPALATCGPNTLTIRKRSRDDRFGSTDDGQRDPNGFRHVGDDGILRYFNGNGEVLNYKRLDKEQLSNLASTYPEPEHRDHLHDVWKDVNSSTVSSEQIWNPSKELLPVVLKQPELLQETGVSKKPKAPDVLKRSDGGENVNCLVISCYTDGECAVWDCWYCLHHDEFISGICMQ</sequence>
<dbReference type="GeneID" id="22586997"/>
<dbReference type="STRING" id="502780.A0A0A0HW79"/>
<dbReference type="OMA" id="DEFISGY"/>
<dbReference type="RefSeq" id="XP_010756701.1">
    <property type="nucleotide sequence ID" value="XM_010758399.1"/>
</dbReference>
<evidence type="ECO:0000313" key="3">
    <source>
        <dbReference type="Proteomes" id="UP000001628"/>
    </source>
</evidence>
<proteinExistence type="predicted"/>
<dbReference type="Proteomes" id="UP000001628">
    <property type="component" value="Unassembled WGS sequence"/>
</dbReference>
<reference evidence="2 3" key="1">
    <citation type="journal article" date="2011" name="PLoS Genet.">
        <title>Comparative genomic analysis of human fungal pathogens causing paracoccidioidomycosis.</title>
        <authorList>
            <person name="Desjardins C.A."/>
            <person name="Champion M.D."/>
            <person name="Holder J.W."/>
            <person name="Muszewska A."/>
            <person name="Goldberg J."/>
            <person name="Bailao A.M."/>
            <person name="Brigido M.M."/>
            <person name="Ferreira M.E."/>
            <person name="Garcia A.M."/>
            <person name="Grynberg M."/>
            <person name="Gujja S."/>
            <person name="Heiman D.I."/>
            <person name="Henn M.R."/>
            <person name="Kodira C.D."/>
            <person name="Leon-Narvaez H."/>
            <person name="Longo L.V."/>
            <person name="Ma L.J."/>
            <person name="Malavazi I."/>
            <person name="Matsuo A.L."/>
            <person name="Morais F.V."/>
            <person name="Pereira M."/>
            <person name="Rodriguez-Brito S."/>
            <person name="Sakthikumar S."/>
            <person name="Salem-Izacc S.M."/>
            <person name="Sykes S.M."/>
            <person name="Teixeira M.M."/>
            <person name="Vallejo M.C."/>
            <person name="Walter M.E."/>
            <person name="Yandava C."/>
            <person name="Young S."/>
            <person name="Zeng Q."/>
            <person name="Zucker J."/>
            <person name="Felipe M.S."/>
            <person name="Goldman G.H."/>
            <person name="Haas B.J."/>
            <person name="McEwen J.G."/>
            <person name="Nino-Vega G."/>
            <person name="Puccia R."/>
            <person name="San-Blas G."/>
            <person name="Soares C.M."/>
            <person name="Birren B.W."/>
            <person name="Cuomo C.A."/>
        </authorList>
    </citation>
    <scope>NUCLEOTIDE SEQUENCE [LARGE SCALE GENOMIC DNA]</scope>
    <source>
        <strain evidence="2 3">Pb18</strain>
    </source>
</reference>
<dbReference type="VEuPathDB" id="FungiDB:PADG_11100"/>
<evidence type="ECO:0000313" key="2">
    <source>
        <dbReference type="EMBL" id="KGM92648.1"/>
    </source>
</evidence>
<accession>A0A0A0HW79</accession>
<dbReference type="EMBL" id="KN275957">
    <property type="protein sequence ID" value="KGM92648.1"/>
    <property type="molecule type" value="Genomic_DNA"/>
</dbReference>
<keyword evidence="3" id="KW-1185">Reference proteome</keyword>
<dbReference type="KEGG" id="pbn:PADG_11100"/>
<protein>
    <submittedName>
        <fullName evidence="2">Uncharacterized protein</fullName>
    </submittedName>
</protein>
<feature type="signal peptide" evidence="1">
    <location>
        <begin position="1"/>
        <end position="19"/>
    </location>
</feature>
<name>A0A0A0HW79_PARBD</name>
<evidence type="ECO:0000256" key="1">
    <source>
        <dbReference type="SAM" id="SignalP"/>
    </source>
</evidence>
<dbReference type="eggNOG" id="ENOG502RNRI">
    <property type="taxonomic scope" value="Eukaryota"/>
</dbReference>
<feature type="chain" id="PRO_5001963489" evidence="1">
    <location>
        <begin position="20"/>
        <end position="193"/>
    </location>
</feature>
<dbReference type="OrthoDB" id="3660917at2759"/>
<gene>
    <name evidence="2" type="ORF">PADG_11100</name>
</gene>